<reference evidence="2 3" key="1">
    <citation type="submission" date="2019-08" db="EMBL/GenBank/DDBJ databases">
        <title>Deep-cultivation of Planctomycetes and their phenomic and genomic characterization uncovers novel biology.</title>
        <authorList>
            <person name="Wiegand S."/>
            <person name="Jogler M."/>
            <person name="Boedeker C."/>
            <person name="Pinto D."/>
            <person name="Vollmers J."/>
            <person name="Rivas-Marin E."/>
            <person name="Kohn T."/>
            <person name="Peeters S.H."/>
            <person name="Heuer A."/>
            <person name="Rast P."/>
            <person name="Oberbeckmann S."/>
            <person name="Bunk B."/>
            <person name="Jeske O."/>
            <person name="Meyerdierks A."/>
            <person name="Storesund J.E."/>
            <person name="Kallscheuer N."/>
            <person name="Luecker S."/>
            <person name="Lage O.M."/>
            <person name="Pohl T."/>
            <person name="Merkel B.J."/>
            <person name="Hornburger P."/>
            <person name="Mueller R.-W."/>
            <person name="Bruemmer F."/>
            <person name="Labrenz M."/>
            <person name="Spormann A.M."/>
            <person name="Op Den Camp H."/>
            <person name="Overmann J."/>
            <person name="Amann R."/>
            <person name="Jetten M.S.M."/>
            <person name="Mascher T."/>
            <person name="Medema M.H."/>
            <person name="Devos D.P."/>
            <person name="Kaster A.-K."/>
            <person name="Ovreas L."/>
            <person name="Rohde M."/>
            <person name="Galperin M.Y."/>
            <person name="Jogler C."/>
        </authorList>
    </citation>
    <scope>NUCLEOTIDE SEQUENCE [LARGE SCALE GENOMIC DNA]</scope>
    <source>
        <strain evidence="2 3">LF1</strain>
    </source>
</reference>
<dbReference type="SUPFAM" id="SSF56112">
    <property type="entry name" value="Protein kinase-like (PK-like)"/>
    <property type="match status" value="1"/>
</dbReference>
<dbReference type="PANTHER" id="PTHR11012:SF30">
    <property type="entry name" value="PROTEIN KINASE-LIKE DOMAIN-CONTAINING"/>
    <property type="match status" value="1"/>
</dbReference>
<protein>
    <recommendedName>
        <fullName evidence="1">CHK kinase-like domain-containing protein</fullName>
    </recommendedName>
</protein>
<accession>A0A5B1CFL1</accession>
<sequence length="333" mass="37009">MIPASVSSTILEVTQATSIQSIESVQTLWSGYGEIARVNLVGSQFESLIVKWVNPPVAANHPRGWSTDQSHQRKLRSYQVESCWYTKFSDRLSDTCRVAKCYQATAQGDQHLFLLEDLDAAGFGDRRGRLDQAGVQSVLTWLAEFHATFMGCDAAGLWPVGTYWHLATRPDELAAIDDSQPLKQFASLIDQTLSTCPIQTLVHGDAKVANFCFPEKASGCTRVAAVDFQYVGGGCGMKDVAYFLGSCLSEDQCDRDAESHLDFYFAKLADALSARNDLNVTGAEVESTWRPLYPIAWADFHRFLLGWCPGHQKLHAYTHRMTKEAIALLKQQK</sequence>
<dbReference type="Pfam" id="PF02958">
    <property type="entry name" value="EcKL"/>
    <property type="match status" value="2"/>
</dbReference>
<dbReference type="InterPro" id="IPR004119">
    <property type="entry name" value="EcKL"/>
</dbReference>
<keyword evidence="3" id="KW-1185">Reference proteome</keyword>
<organism evidence="2 3">
    <name type="scientific">Rubripirellula obstinata</name>
    <dbReference type="NCBI Taxonomy" id="406547"/>
    <lineage>
        <taxon>Bacteria</taxon>
        <taxon>Pseudomonadati</taxon>
        <taxon>Planctomycetota</taxon>
        <taxon>Planctomycetia</taxon>
        <taxon>Pirellulales</taxon>
        <taxon>Pirellulaceae</taxon>
        <taxon>Rubripirellula</taxon>
    </lineage>
</organism>
<evidence type="ECO:0000313" key="3">
    <source>
        <dbReference type="Proteomes" id="UP000322699"/>
    </source>
</evidence>
<evidence type="ECO:0000313" key="2">
    <source>
        <dbReference type="EMBL" id="KAA1259326.1"/>
    </source>
</evidence>
<comment type="caution">
    <text evidence="2">The sequence shown here is derived from an EMBL/GenBank/DDBJ whole genome shotgun (WGS) entry which is preliminary data.</text>
</comment>
<dbReference type="AlphaFoldDB" id="A0A5B1CFL1"/>
<evidence type="ECO:0000259" key="1">
    <source>
        <dbReference type="SMART" id="SM00587"/>
    </source>
</evidence>
<dbReference type="EMBL" id="VRLW01000001">
    <property type="protein sequence ID" value="KAA1259326.1"/>
    <property type="molecule type" value="Genomic_DNA"/>
</dbReference>
<proteinExistence type="predicted"/>
<dbReference type="OrthoDB" id="9769860at2"/>
<dbReference type="SMART" id="SM00587">
    <property type="entry name" value="CHK"/>
    <property type="match status" value="1"/>
</dbReference>
<name>A0A5B1CFL1_9BACT</name>
<dbReference type="PANTHER" id="PTHR11012">
    <property type="entry name" value="PROTEIN KINASE-LIKE DOMAIN-CONTAINING"/>
    <property type="match status" value="1"/>
</dbReference>
<dbReference type="RefSeq" id="WP_068264051.1">
    <property type="nucleotide sequence ID" value="NZ_LWSK01000054.1"/>
</dbReference>
<dbReference type="InterPro" id="IPR015897">
    <property type="entry name" value="CHK_kinase-like"/>
</dbReference>
<feature type="domain" description="CHK kinase-like" evidence="1">
    <location>
        <begin position="113"/>
        <end position="274"/>
    </location>
</feature>
<dbReference type="Gene3D" id="3.90.1200.10">
    <property type="match status" value="1"/>
</dbReference>
<gene>
    <name evidence="2" type="ORF">LF1_18570</name>
</gene>
<dbReference type="Proteomes" id="UP000322699">
    <property type="component" value="Unassembled WGS sequence"/>
</dbReference>
<dbReference type="InterPro" id="IPR011009">
    <property type="entry name" value="Kinase-like_dom_sf"/>
</dbReference>